<dbReference type="InterPro" id="IPR007421">
    <property type="entry name" value="Schlafen_AlbA_2_dom"/>
</dbReference>
<dbReference type="PANTHER" id="PTHR30595:SF6">
    <property type="entry name" value="SCHLAFEN ALBA-2 DOMAIN-CONTAINING PROTEIN"/>
    <property type="match status" value="1"/>
</dbReference>
<evidence type="ECO:0000313" key="2">
    <source>
        <dbReference type="EMBL" id="PRR81781.1"/>
    </source>
</evidence>
<dbReference type="Gene3D" id="3.30.565.60">
    <property type="match status" value="1"/>
</dbReference>
<dbReference type="PANTHER" id="PTHR30595">
    <property type="entry name" value="GLPR-RELATED TRANSCRIPTIONAL REPRESSOR"/>
    <property type="match status" value="1"/>
</dbReference>
<sequence>MELDIFSLVENDEIECKKAAGGLPKDLWETYSAFANTNGGRILLGVKEEKGKFYPVGVENSENIIKDLWDNLNNSKKVSSNILSNNSVEVRAIEDKTIVIINVPKADRRQRPVYIGENPFNRESKSLGTFRRNYSGDYKCSSEEIKRMLADQGETSQDSVIIDGFGIEDLNIDTVNSFRNRLGALKSQHPWLSLDNKTFLYKIGAYGKDRKSGKEGITAAGLLMFGEERSIIDEFPKYFLDYREKISDEVRWDYRVISSDGTWSGNLFDFYFKIINKVTDNLNIPFRTIDGIRQEDTRVHKAVREAVANTIIHSDYRLPRGIVIEKGKTYFKFFNPGNLRITREEALKGGISDPRNENIFKMFNLLGVGERAGSGLENIHLAWREQKWIVPDLEESYNPDSITLTLKTTSILPEKSIKKLKSGLKEKYSKLSKDEVMALVAAEQEEYVTNNRLQQLLDTHTVNSNKILSSLVDKGFLETDGVGRGTKYHLCSMFNIDTLSDTKNDKAKLDFDVILDDDETRILNYIVKNGFITNLLCRTELHLKKHKSVRLFNSLMKKEKIEKLGDGNKVKYALKNR</sequence>
<gene>
    <name evidence="2" type="ORF">CLVI_22700</name>
</gene>
<comment type="caution">
    <text evidence="2">The sequence shown here is derived from an EMBL/GenBank/DDBJ whole genome shotgun (WGS) entry which is preliminary data.</text>
</comment>
<dbReference type="EMBL" id="PVXQ01000024">
    <property type="protein sequence ID" value="PRR81781.1"/>
    <property type="molecule type" value="Genomic_DNA"/>
</dbReference>
<dbReference type="Proteomes" id="UP000239471">
    <property type="component" value="Unassembled WGS sequence"/>
</dbReference>
<dbReference type="Pfam" id="PF13749">
    <property type="entry name" value="HATPase_c_4"/>
    <property type="match status" value="1"/>
</dbReference>
<dbReference type="Pfam" id="PF04326">
    <property type="entry name" value="SLFN_AlbA_2"/>
    <property type="match status" value="1"/>
</dbReference>
<proteinExistence type="predicted"/>
<name>A0A2T0BD15_9CLOT</name>
<feature type="domain" description="Schlafen AlbA-2" evidence="1">
    <location>
        <begin position="10"/>
        <end position="110"/>
    </location>
</feature>
<accession>A0A2T0BD15</accession>
<dbReference type="RefSeq" id="WP_106060223.1">
    <property type="nucleotide sequence ID" value="NZ_PVXQ01000024.1"/>
</dbReference>
<dbReference type="OrthoDB" id="9768354at2"/>
<evidence type="ECO:0000313" key="3">
    <source>
        <dbReference type="Proteomes" id="UP000239471"/>
    </source>
</evidence>
<organism evidence="2 3">
    <name type="scientific">Clostridium vincentii</name>
    <dbReference type="NCBI Taxonomy" id="52704"/>
    <lineage>
        <taxon>Bacteria</taxon>
        <taxon>Bacillati</taxon>
        <taxon>Bacillota</taxon>
        <taxon>Clostridia</taxon>
        <taxon>Eubacteriales</taxon>
        <taxon>Clostridiaceae</taxon>
        <taxon>Clostridium</taxon>
    </lineage>
</organism>
<keyword evidence="3" id="KW-1185">Reference proteome</keyword>
<dbReference type="InterPro" id="IPR038461">
    <property type="entry name" value="Schlafen_AlbA_2_dom_sf"/>
</dbReference>
<reference evidence="2 3" key="1">
    <citation type="submission" date="2018-03" db="EMBL/GenBank/DDBJ databases">
        <title>Genome sequence of Clostridium vincentii DSM 10228.</title>
        <authorList>
            <person name="Poehlein A."/>
            <person name="Daniel R."/>
        </authorList>
    </citation>
    <scope>NUCLEOTIDE SEQUENCE [LARGE SCALE GENOMIC DNA]</scope>
    <source>
        <strain evidence="2 3">DSM 10228</strain>
    </source>
</reference>
<dbReference type="Gene3D" id="3.30.950.30">
    <property type="entry name" value="Schlafen, AAA domain"/>
    <property type="match status" value="1"/>
</dbReference>
<dbReference type="InterPro" id="IPR038475">
    <property type="entry name" value="RecG_C_sf"/>
</dbReference>
<evidence type="ECO:0000259" key="1">
    <source>
        <dbReference type="Pfam" id="PF04326"/>
    </source>
</evidence>
<protein>
    <submittedName>
        <fullName evidence="2">Divergent AAA domain protein</fullName>
    </submittedName>
</protein>
<dbReference type="AlphaFoldDB" id="A0A2T0BD15"/>